<sequence length="217" mass="23722">MFNNPMTKSLLLLAAGLLASWLMPAHAQTWSDDVARLQHGWAEAYYQTPEHDKLAKFGQLAADAQAAVEHNQGRAEPMIWQAIILSSYAKFQGGLGALDKIKQARDELLAAEKIDATALDGSVYTSLGSLYAKAPGWPLSFGDKKKARAYLEKALQLNPNGIDPNFFYGELLADMSEKDQARRYLEAAMSAPARAGREDADAGRRAEIRAALDKIKG</sequence>
<dbReference type="RefSeq" id="WP_007187226.1">
    <property type="nucleotide sequence ID" value="NZ_AKGD01000004.1"/>
</dbReference>
<feature type="signal peptide" evidence="1">
    <location>
        <begin position="1"/>
        <end position="27"/>
    </location>
</feature>
<dbReference type="Proteomes" id="UP000003704">
    <property type="component" value="Unassembled WGS sequence"/>
</dbReference>
<dbReference type="Gene3D" id="1.25.40.10">
    <property type="entry name" value="Tetratricopeptide repeat domain"/>
    <property type="match status" value="1"/>
</dbReference>
<gene>
    <name evidence="2" type="ORF">WQQ_42910</name>
</gene>
<keyword evidence="3" id="KW-1185">Reference proteome</keyword>
<dbReference type="SUPFAM" id="SSF48452">
    <property type="entry name" value="TPR-like"/>
    <property type="match status" value="1"/>
</dbReference>
<dbReference type="AlphaFoldDB" id="I8HWW9"/>
<keyword evidence="1" id="KW-0732">Signal</keyword>
<dbReference type="STRING" id="1172194.WQQ_42910"/>
<evidence type="ECO:0000313" key="2">
    <source>
        <dbReference type="EMBL" id="EIT67856.1"/>
    </source>
</evidence>
<name>I8HWW9_9GAMM</name>
<reference evidence="2 3" key="1">
    <citation type="journal article" date="2012" name="J. Bacteriol.">
        <title>Genome Sequence of n-Alkane-Degrading Hydrocarboniphaga effusa Strain AP103T (ATCC BAA-332T).</title>
        <authorList>
            <person name="Chang H.K."/>
            <person name="Zylstra G.J."/>
            <person name="Chae J.C."/>
        </authorList>
    </citation>
    <scope>NUCLEOTIDE SEQUENCE [LARGE SCALE GENOMIC DNA]</scope>
    <source>
        <strain evidence="2 3">AP103</strain>
    </source>
</reference>
<dbReference type="EMBL" id="AKGD01000004">
    <property type="protein sequence ID" value="EIT67856.1"/>
    <property type="molecule type" value="Genomic_DNA"/>
</dbReference>
<feature type="chain" id="PRO_5003713223" evidence="1">
    <location>
        <begin position="28"/>
        <end position="217"/>
    </location>
</feature>
<proteinExistence type="predicted"/>
<evidence type="ECO:0000313" key="3">
    <source>
        <dbReference type="Proteomes" id="UP000003704"/>
    </source>
</evidence>
<evidence type="ECO:0000256" key="1">
    <source>
        <dbReference type="SAM" id="SignalP"/>
    </source>
</evidence>
<dbReference type="PATRIC" id="fig|1172194.4.peg.4157"/>
<organism evidence="2 3">
    <name type="scientific">Hydrocarboniphaga effusa AP103</name>
    <dbReference type="NCBI Taxonomy" id="1172194"/>
    <lineage>
        <taxon>Bacteria</taxon>
        <taxon>Pseudomonadati</taxon>
        <taxon>Pseudomonadota</taxon>
        <taxon>Gammaproteobacteria</taxon>
        <taxon>Nevskiales</taxon>
        <taxon>Nevskiaceae</taxon>
        <taxon>Hydrocarboniphaga</taxon>
    </lineage>
</organism>
<accession>I8HWW9</accession>
<dbReference type="InterPro" id="IPR011990">
    <property type="entry name" value="TPR-like_helical_dom_sf"/>
</dbReference>
<protein>
    <submittedName>
        <fullName evidence="2">Uncharacterized protein</fullName>
    </submittedName>
</protein>
<comment type="caution">
    <text evidence="2">The sequence shown here is derived from an EMBL/GenBank/DDBJ whole genome shotgun (WGS) entry which is preliminary data.</text>
</comment>